<dbReference type="EMBL" id="DXEK01000127">
    <property type="protein sequence ID" value="HIX77427.1"/>
    <property type="molecule type" value="Genomic_DNA"/>
</dbReference>
<dbReference type="Pfam" id="PF00795">
    <property type="entry name" value="CN_hydrolase"/>
    <property type="match status" value="1"/>
</dbReference>
<comment type="caution">
    <text evidence="4">The sequence shown here is derived from an EMBL/GenBank/DDBJ whole genome shotgun (WGS) entry which is preliminary data.</text>
</comment>
<dbReference type="PROSITE" id="PS01227">
    <property type="entry name" value="UPF0012"/>
    <property type="match status" value="1"/>
</dbReference>
<evidence type="ECO:0000313" key="5">
    <source>
        <dbReference type="Proteomes" id="UP000886890"/>
    </source>
</evidence>
<evidence type="ECO:0000256" key="2">
    <source>
        <dbReference type="ARBA" id="ARBA00022801"/>
    </source>
</evidence>
<sequence length="276" mass="30466">MENFKAGIVQMNSGPDVEENMRAVREYTAYAAAEGAKFIMFPETVDYIGKQMGKHGERIPGYVTRSFAGLARQYGVYLHCGSITEATPGGLPFNTSLLFSPDGQIRALYRKIHLFDVGLEDGPSYRESAEIAPGSEIVVTEPYFASLGLSICYDIRFPELYRLQAANGAEVFCVAANFTRETGEKHWEMLLRARAVENTAYVLAAGQCGVKASFEAYGHSMIIDPFGEILAEAGEEPGVLIAELSSERLMQARMSIPSLAGRRTDVYRLEGQIRKY</sequence>
<dbReference type="InterPro" id="IPR003010">
    <property type="entry name" value="C-N_Hydrolase"/>
</dbReference>
<organism evidence="4 5">
    <name type="scientific">Candidatus Fusicatenibacter merdavium</name>
    <dbReference type="NCBI Taxonomy" id="2838600"/>
    <lineage>
        <taxon>Bacteria</taxon>
        <taxon>Bacillati</taxon>
        <taxon>Bacillota</taxon>
        <taxon>Clostridia</taxon>
        <taxon>Lachnospirales</taxon>
        <taxon>Lachnospiraceae</taxon>
        <taxon>Fusicatenibacter</taxon>
    </lineage>
</organism>
<reference evidence="4" key="2">
    <citation type="submission" date="2021-04" db="EMBL/GenBank/DDBJ databases">
        <authorList>
            <person name="Gilroy R."/>
        </authorList>
    </citation>
    <scope>NUCLEOTIDE SEQUENCE</scope>
    <source>
        <strain evidence="4">CHK183-1962</strain>
    </source>
</reference>
<dbReference type="AlphaFoldDB" id="A0A9D2BJ83"/>
<comment type="similarity">
    <text evidence="1">Belongs to the carbon-nitrogen hydrolase superfamily. NIT1/NIT2 family.</text>
</comment>
<keyword evidence="2 4" id="KW-0378">Hydrolase</keyword>
<reference evidence="4" key="1">
    <citation type="journal article" date="2021" name="PeerJ">
        <title>Extensive microbial diversity within the chicken gut microbiome revealed by metagenomics and culture.</title>
        <authorList>
            <person name="Gilroy R."/>
            <person name="Ravi A."/>
            <person name="Getino M."/>
            <person name="Pursley I."/>
            <person name="Horton D.L."/>
            <person name="Alikhan N.F."/>
            <person name="Baker D."/>
            <person name="Gharbi K."/>
            <person name="Hall N."/>
            <person name="Watson M."/>
            <person name="Adriaenssens E.M."/>
            <person name="Foster-Nyarko E."/>
            <person name="Jarju S."/>
            <person name="Secka A."/>
            <person name="Antonio M."/>
            <person name="Oren A."/>
            <person name="Chaudhuri R.R."/>
            <person name="La Ragione R."/>
            <person name="Hildebrand F."/>
            <person name="Pallen M.J."/>
        </authorList>
    </citation>
    <scope>NUCLEOTIDE SEQUENCE</scope>
    <source>
        <strain evidence="4">CHK183-1962</strain>
    </source>
</reference>
<dbReference type="InterPro" id="IPR001110">
    <property type="entry name" value="UPF0012_CS"/>
</dbReference>
<proteinExistence type="inferred from homology"/>
<dbReference type="InterPro" id="IPR045254">
    <property type="entry name" value="Nit1/2_C-N_Hydrolase"/>
</dbReference>
<dbReference type="InterPro" id="IPR036526">
    <property type="entry name" value="C-N_Hydrolase_sf"/>
</dbReference>
<dbReference type="PROSITE" id="PS50263">
    <property type="entry name" value="CN_HYDROLASE"/>
    <property type="match status" value="1"/>
</dbReference>
<protein>
    <submittedName>
        <fullName evidence="4">Carbon-nitrogen hydrolase family protein</fullName>
    </submittedName>
</protein>
<evidence type="ECO:0000313" key="4">
    <source>
        <dbReference type="EMBL" id="HIX77427.1"/>
    </source>
</evidence>
<evidence type="ECO:0000259" key="3">
    <source>
        <dbReference type="PROSITE" id="PS50263"/>
    </source>
</evidence>
<dbReference type="PANTHER" id="PTHR23088">
    <property type="entry name" value="NITRILASE-RELATED"/>
    <property type="match status" value="1"/>
</dbReference>
<dbReference type="PANTHER" id="PTHR23088:SF27">
    <property type="entry name" value="DEAMINATED GLUTATHIONE AMIDASE"/>
    <property type="match status" value="1"/>
</dbReference>
<gene>
    <name evidence="4" type="ORF">H9734_07525</name>
</gene>
<dbReference type="Gene3D" id="3.60.110.10">
    <property type="entry name" value="Carbon-nitrogen hydrolase"/>
    <property type="match status" value="1"/>
</dbReference>
<name>A0A9D2BJ83_9FIRM</name>
<dbReference type="CDD" id="cd07572">
    <property type="entry name" value="nit"/>
    <property type="match status" value="1"/>
</dbReference>
<accession>A0A9D2BJ83</accession>
<evidence type="ECO:0000256" key="1">
    <source>
        <dbReference type="ARBA" id="ARBA00010613"/>
    </source>
</evidence>
<feature type="domain" description="CN hydrolase" evidence="3">
    <location>
        <begin position="4"/>
        <end position="246"/>
    </location>
</feature>
<dbReference type="GO" id="GO:0016811">
    <property type="term" value="F:hydrolase activity, acting on carbon-nitrogen (but not peptide) bonds, in linear amides"/>
    <property type="evidence" value="ECO:0007669"/>
    <property type="project" value="InterPro"/>
</dbReference>
<dbReference type="Proteomes" id="UP000886890">
    <property type="component" value="Unassembled WGS sequence"/>
</dbReference>
<dbReference type="SUPFAM" id="SSF56317">
    <property type="entry name" value="Carbon-nitrogen hydrolase"/>
    <property type="match status" value="1"/>
</dbReference>